<accession>G0N5B2</accession>
<evidence type="ECO:0000313" key="4">
    <source>
        <dbReference type="EMBL" id="EGT52933.1"/>
    </source>
</evidence>
<sequence>MYLNLLVVLTFIGSGAVESYVCTSQYLSKIDPNPYYYPSTWMESQPAPMLDNNQTCDIVFQVPPGYYAKVIISSAIQDNASHFGVVDTANKYYLFVLFFENPYIGWSLDYRINHETQDPWYFSNGQVVIIVNTVSPAAFGLKVTWQQYPSGTPIRSGVGITPLVLNATKDVYSAEFSAVTGLSLTAFPVEPKNYLSLRSTLISEGDSFNGKFVNSLYGLFYSQKQYFSKSTSIYIVNVAASGVADHLLLQESAFVRNIKPYEGLNCPPSSTCTKQLSGGKTSSGLVYVGSQTQTILDIFIDWDATLSVYFGSPTDTNLYNTYNGTTIRSLLPLKYYSGVTQYIVSSGNSMMTFKFAD</sequence>
<feature type="domain" description="CUB-like" evidence="2">
    <location>
        <begin position="19"/>
        <end position="149"/>
    </location>
</feature>
<evidence type="ECO:0000313" key="5">
    <source>
        <dbReference type="Proteomes" id="UP000008068"/>
    </source>
</evidence>
<proteinExistence type="predicted"/>
<keyword evidence="1" id="KW-0732">Signal</keyword>
<dbReference type="PANTHER" id="PTHR47155">
    <property type="entry name" value="DOWNSTREAM OF DAF-16 (REGULATED BY DAF-16)-RELATED"/>
    <property type="match status" value="1"/>
</dbReference>
<feature type="chain" id="PRO_5003404252" evidence="1">
    <location>
        <begin position="20"/>
        <end position="357"/>
    </location>
</feature>
<dbReference type="InterPro" id="IPR003366">
    <property type="entry name" value="CUB-like_dom"/>
</dbReference>
<dbReference type="Proteomes" id="UP000008068">
    <property type="component" value="Unassembled WGS sequence"/>
</dbReference>
<dbReference type="EMBL" id="GL379839">
    <property type="protein sequence ID" value="EGT52933.1"/>
    <property type="molecule type" value="Genomic_DNA"/>
</dbReference>
<evidence type="ECO:0000256" key="1">
    <source>
        <dbReference type="SAM" id="SignalP"/>
    </source>
</evidence>
<evidence type="ECO:0000259" key="3">
    <source>
        <dbReference type="Pfam" id="PF24511"/>
    </source>
</evidence>
<dbReference type="HOGENOM" id="CLU_025754_1_0_1"/>
<dbReference type="AlphaFoldDB" id="G0N5B2"/>
<dbReference type="InterPro" id="IPR056013">
    <property type="entry name" value="DUF7591"/>
</dbReference>
<name>G0N5B2_CAEBE</name>
<keyword evidence="5" id="KW-1185">Reference proteome</keyword>
<dbReference type="Pfam" id="PF02408">
    <property type="entry name" value="CUB_2"/>
    <property type="match status" value="1"/>
</dbReference>
<protein>
    <submittedName>
        <fullName evidence="4">Uncharacterized protein</fullName>
    </submittedName>
</protein>
<organism evidence="5">
    <name type="scientific">Caenorhabditis brenneri</name>
    <name type="common">Nematode worm</name>
    <dbReference type="NCBI Taxonomy" id="135651"/>
    <lineage>
        <taxon>Eukaryota</taxon>
        <taxon>Metazoa</taxon>
        <taxon>Ecdysozoa</taxon>
        <taxon>Nematoda</taxon>
        <taxon>Chromadorea</taxon>
        <taxon>Rhabditida</taxon>
        <taxon>Rhabditina</taxon>
        <taxon>Rhabditomorpha</taxon>
        <taxon>Rhabditoidea</taxon>
        <taxon>Rhabditidae</taxon>
        <taxon>Peloderinae</taxon>
        <taxon>Caenorhabditis</taxon>
    </lineage>
</organism>
<feature type="signal peptide" evidence="1">
    <location>
        <begin position="1"/>
        <end position="19"/>
    </location>
</feature>
<reference evidence="5" key="1">
    <citation type="submission" date="2011-07" db="EMBL/GenBank/DDBJ databases">
        <authorList>
            <consortium name="Caenorhabditis brenneri Sequencing and Analysis Consortium"/>
            <person name="Wilson R.K."/>
        </authorList>
    </citation>
    <scope>NUCLEOTIDE SEQUENCE [LARGE SCALE GENOMIC DNA]</scope>
    <source>
        <strain evidence="5">PB2801</strain>
    </source>
</reference>
<gene>
    <name evidence="4" type="ORF">CAEBREN_09754</name>
</gene>
<feature type="domain" description="DUF7591" evidence="3">
    <location>
        <begin position="255"/>
        <end position="353"/>
    </location>
</feature>
<dbReference type="Pfam" id="PF24511">
    <property type="entry name" value="DUF7591"/>
    <property type="match status" value="1"/>
</dbReference>
<dbReference type="PANTHER" id="PTHR47155:SF3">
    <property type="entry name" value="CUB-LIKE DOMAIN-CONTAINING PROTEIN"/>
    <property type="match status" value="1"/>
</dbReference>
<dbReference type="InParanoid" id="G0N5B2"/>
<dbReference type="OMA" id="RINHETQ"/>
<dbReference type="eggNOG" id="ENOG502R0YW">
    <property type="taxonomic scope" value="Eukaryota"/>
</dbReference>
<evidence type="ECO:0000259" key="2">
    <source>
        <dbReference type="Pfam" id="PF02408"/>
    </source>
</evidence>